<evidence type="ECO:0000256" key="4">
    <source>
        <dbReference type="HAMAP-Rule" id="MF_01963"/>
    </source>
</evidence>
<dbReference type="InterPro" id="IPR018099">
    <property type="entry name" value="Purine_phosphorylase-2_CS"/>
</dbReference>
<evidence type="ECO:0000256" key="3">
    <source>
        <dbReference type="ARBA" id="ARBA00022726"/>
    </source>
</evidence>
<dbReference type="HAMAP" id="MF_01963">
    <property type="entry name" value="MTAP"/>
    <property type="match status" value="1"/>
</dbReference>
<dbReference type="InterPro" id="IPR035994">
    <property type="entry name" value="Nucleoside_phosphorylase_sf"/>
</dbReference>
<dbReference type="GO" id="GO:0019509">
    <property type="term" value="P:L-methionine salvage from methylthioadenosine"/>
    <property type="evidence" value="ECO:0007669"/>
    <property type="project" value="UniProtKB-UniRule"/>
</dbReference>
<keyword evidence="2 4" id="KW-0808">Transferase</keyword>
<dbReference type="PANTHER" id="PTHR42679">
    <property type="entry name" value="S-METHYL-5'-THIOADENOSINE PHOSPHORYLASE"/>
    <property type="match status" value="1"/>
</dbReference>
<feature type="domain" description="Nucleoside phosphorylase" evidence="5">
    <location>
        <begin position="11"/>
        <end position="248"/>
    </location>
</feature>
<dbReference type="EC" id="2.4.2.28" evidence="4"/>
<evidence type="ECO:0000256" key="1">
    <source>
        <dbReference type="ARBA" id="ARBA00022676"/>
    </source>
</evidence>
<dbReference type="InterPro" id="IPR010044">
    <property type="entry name" value="MTAP"/>
</dbReference>
<feature type="site" description="Important for substrate specificity" evidence="4">
    <location>
        <position position="226"/>
    </location>
</feature>
<dbReference type="PROSITE" id="PS01240">
    <property type="entry name" value="PNP_MTAP_2"/>
    <property type="match status" value="1"/>
</dbReference>
<keyword evidence="1 4" id="KW-0328">Glycosyltransferase</keyword>
<protein>
    <recommendedName>
        <fullName evidence="4">S-methyl-5'-thioadenosine phosphorylase</fullName>
        <ecNumber evidence="4">2.4.2.28</ecNumber>
    </recommendedName>
    <alternativeName>
        <fullName evidence="4">5'-methylthioadenosine phosphorylase</fullName>
        <shortName evidence="4">MTA phosphorylase</shortName>
        <shortName evidence="4">MTAP</shortName>
    </alternativeName>
</protein>
<evidence type="ECO:0000256" key="2">
    <source>
        <dbReference type="ARBA" id="ARBA00022679"/>
    </source>
</evidence>
<feature type="site" description="Important for substrate specificity" evidence="4">
    <location>
        <position position="172"/>
    </location>
</feature>
<dbReference type="OrthoDB" id="1523230at2"/>
<dbReference type="Proteomes" id="UP000321412">
    <property type="component" value="Unassembled WGS sequence"/>
</dbReference>
<dbReference type="CDD" id="cd09010">
    <property type="entry name" value="MTAP_SsMTAPII_like_MTIP"/>
    <property type="match status" value="1"/>
</dbReference>
<proteinExistence type="inferred from homology"/>
<comment type="pathway">
    <text evidence="4">Amino-acid biosynthesis; L-methionine biosynthesis via salvage pathway; S-methyl-5-thio-alpha-D-ribose 1-phosphate from S-methyl-5'-thioadenosine (phosphorylase route): step 1/1.</text>
</comment>
<keyword evidence="7" id="KW-1185">Reference proteome</keyword>
<sequence>MSTGTNDLRVPIAIIGGSGLYELDGLKVIEERTIETPFGMPSAPILIGELDGRRVAFLPRHGKNHEYNPSTVPYRANIWALKSLGVFWVVTVSAVGSLKEAIVPGHVVIPDNIIDKTYRRANTLFDELAVHVNLTYPFDPMLREVLIECVKAEGVPCHTEGTYVCMEGPAFSTRAESELHRSWGASLIGMTAMPEARLAREAELCYATIALSTDYDCWKDDDEVDVTNVMAIIKQNVANVRRILQRVIPAIPLEREEECEAGRALQFGIMTPAEAIPEDARKKLGIFLDKYLDQ</sequence>
<dbReference type="SUPFAM" id="SSF53167">
    <property type="entry name" value="Purine and uridine phosphorylases"/>
    <property type="match status" value="1"/>
</dbReference>
<feature type="binding site" evidence="4">
    <location>
        <position position="190"/>
    </location>
    <ligand>
        <name>substrate</name>
    </ligand>
</feature>
<dbReference type="UniPathway" id="UPA00904">
    <property type="reaction ID" value="UER00873"/>
</dbReference>
<dbReference type="AlphaFoldDB" id="A0A5C6X7D5"/>
<accession>A0A5C6X7D5</accession>
<comment type="similarity">
    <text evidence="4">Belongs to the PNP/MTAP phosphorylase family. MTAP subfamily.</text>
</comment>
<dbReference type="Gene3D" id="3.40.50.1580">
    <property type="entry name" value="Nucleoside phosphorylase domain"/>
    <property type="match status" value="1"/>
</dbReference>
<dbReference type="NCBIfam" id="TIGR01694">
    <property type="entry name" value="MTAP"/>
    <property type="match status" value="1"/>
</dbReference>
<feature type="binding site" evidence="4">
    <location>
        <position position="18"/>
    </location>
    <ligand>
        <name>phosphate</name>
        <dbReference type="ChEBI" id="CHEBI:43474"/>
    </ligand>
</feature>
<feature type="binding site" evidence="4">
    <location>
        <begin position="93"/>
        <end position="94"/>
    </location>
    <ligand>
        <name>phosphate</name>
        <dbReference type="ChEBI" id="CHEBI:43474"/>
    </ligand>
</feature>
<evidence type="ECO:0000313" key="6">
    <source>
        <dbReference type="EMBL" id="TXD33943.1"/>
    </source>
</evidence>
<dbReference type="Pfam" id="PF01048">
    <property type="entry name" value="PNP_UDP_1"/>
    <property type="match status" value="1"/>
</dbReference>
<keyword evidence="3 4" id="KW-0660">Purine salvage</keyword>
<feature type="binding site" evidence="4">
    <location>
        <begin position="214"/>
        <end position="216"/>
    </location>
    <ligand>
        <name>substrate</name>
    </ligand>
</feature>
<comment type="subunit">
    <text evidence="4">Homohexamer. Dimer of a homotrimer.</text>
</comment>
<evidence type="ECO:0000313" key="7">
    <source>
        <dbReference type="Proteomes" id="UP000321412"/>
    </source>
</evidence>
<dbReference type="NCBIfam" id="NF006599">
    <property type="entry name" value="PRK09136.1"/>
    <property type="match status" value="1"/>
</dbReference>
<comment type="function">
    <text evidence="4">Catalyzes the reversible phosphorylation of S-methyl-5'-thioadenosine (MTA) to adenine and 5-methylthioribose-1-phosphate. Involved in the breakdown of MTA, a major by-product of polyamine biosynthesis. Responsible for the first step in the methionine salvage pathway after MTA has been generated from S-adenosylmethionine. Has broad substrate specificity with 6-aminopurine nucleosides as preferred substrates.</text>
</comment>
<feature type="binding site" evidence="4">
    <location>
        <begin position="60"/>
        <end position="61"/>
    </location>
    <ligand>
        <name>phosphate</name>
        <dbReference type="ChEBI" id="CHEBI:43474"/>
    </ligand>
</feature>
<dbReference type="GO" id="GO:0006166">
    <property type="term" value="P:purine ribonucleoside salvage"/>
    <property type="evidence" value="ECO:0007669"/>
    <property type="project" value="UniProtKB-KW"/>
</dbReference>
<gene>
    <name evidence="4 6" type="primary">mtnP</name>
    <name evidence="6" type="ORF">FRC98_19805</name>
</gene>
<dbReference type="RefSeq" id="WP_146983268.1">
    <property type="nucleotide sequence ID" value="NZ_VOSM01000017.1"/>
</dbReference>
<dbReference type="PANTHER" id="PTHR42679:SF2">
    <property type="entry name" value="S-METHYL-5'-THIOADENOSINE PHOSPHORYLASE"/>
    <property type="match status" value="1"/>
</dbReference>
<dbReference type="GO" id="GO:0017061">
    <property type="term" value="F:S-methyl-5-thioadenosine phosphorylase activity"/>
    <property type="evidence" value="ECO:0007669"/>
    <property type="project" value="UniProtKB-UniRule"/>
</dbReference>
<feature type="binding site" evidence="4">
    <location>
        <position position="191"/>
    </location>
    <ligand>
        <name>phosphate</name>
        <dbReference type="ChEBI" id="CHEBI:43474"/>
    </ligand>
</feature>
<reference evidence="6 7" key="1">
    <citation type="submission" date="2019-08" db="EMBL/GenBank/DDBJ databases">
        <title>Bradymonadales sp. TMQ4.</title>
        <authorList>
            <person name="Liang Q."/>
        </authorList>
    </citation>
    <scope>NUCLEOTIDE SEQUENCE [LARGE SCALE GENOMIC DNA]</scope>
    <source>
        <strain evidence="6 7">TMQ4</strain>
    </source>
</reference>
<dbReference type="EMBL" id="VOSM01000017">
    <property type="protein sequence ID" value="TXD33943.1"/>
    <property type="molecule type" value="Genomic_DNA"/>
</dbReference>
<name>A0A5C6X7D5_9DELT</name>
<evidence type="ECO:0000259" key="5">
    <source>
        <dbReference type="Pfam" id="PF01048"/>
    </source>
</evidence>
<dbReference type="InterPro" id="IPR000845">
    <property type="entry name" value="Nucleoside_phosphorylase_d"/>
</dbReference>
<dbReference type="GO" id="GO:0005829">
    <property type="term" value="C:cytosol"/>
    <property type="evidence" value="ECO:0007669"/>
    <property type="project" value="TreeGrafter"/>
</dbReference>
<dbReference type="FunFam" id="3.40.50.1580:FF:000012">
    <property type="entry name" value="Probable 6-oxopurine nucleoside phosphorylase"/>
    <property type="match status" value="1"/>
</dbReference>
<organism evidence="6 7">
    <name type="scientific">Lujinxingia vulgaris</name>
    <dbReference type="NCBI Taxonomy" id="2600176"/>
    <lineage>
        <taxon>Bacteria</taxon>
        <taxon>Deltaproteobacteria</taxon>
        <taxon>Bradymonadales</taxon>
        <taxon>Lujinxingiaceae</taxon>
        <taxon>Lujinxingia</taxon>
    </lineage>
</organism>
<comment type="catalytic activity">
    <reaction evidence="4">
        <text>S-methyl-5'-thioadenosine + phosphate = 5-(methylsulfanyl)-alpha-D-ribose 1-phosphate + adenine</text>
        <dbReference type="Rhea" id="RHEA:11852"/>
        <dbReference type="ChEBI" id="CHEBI:16708"/>
        <dbReference type="ChEBI" id="CHEBI:17509"/>
        <dbReference type="ChEBI" id="CHEBI:43474"/>
        <dbReference type="ChEBI" id="CHEBI:58533"/>
        <dbReference type="EC" id="2.4.2.28"/>
    </reaction>
</comment>
<comment type="caution">
    <text evidence="6">The sequence shown here is derived from an EMBL/GenBank/DDBJ whole genome shotgun (WGS) entry which is preliminary data.</text>
</comment>